<evidence type="ECO:0000256" key="14">
    <source>
        <dbReference type="ARBA" id="ARBA00023242"/>
    </source>
</evidence>
<dbReference type="EMBL" id="WWBZ02000073">
    <property type="protein sequence ID" value="KAF4301956.1"/>
    <property type="molecule type" value="Genomic_DNA"/>
</dbReference>
<dbReference type="Pfam" id="PF08655">
    <property type="entry name" value="DASH_Ask1"/>
    <property type="match status" value="1"/>
</dbReference>
<feature type="compositionally biased region" description="Basic and acidic residues" evidence="17">
    <location>
        <begin position="117"/>
        <end position="135"/>
    </location>
</feature>
<comment type="similarity">
    <text evidence="4">Belongs to the DASH complex ASK1 family.</text>
</comment>
<keyword evidence="8" id="KW-0132">Cell division</keyword>
<feature type="compositionally biased region" description="Low complexity" evidence="17">
    <location>
        <begin position="278"/>
        <end position="290"/>
    </location>
</feature>
<gene>
    <name evidence="19" type="ORF">GTA08_BOTSDO06219</name>
    <name evidence="18" type="ORF">GTA08_BOTSDO10280</name>
</gene>
<protein>
    <recommendedName>
        <fullName evidence="5">DASH complex subunit ASK1</fullName>
    </recommendedName>
</protein>
<keyword evidence="13" id="KW-0206">Cytoskeleton</keyword>
<dbReference type="GO" id="GO:0072686">
    <property type="term" value="C:mitotic spindle"/>
    <property type="evidence" value="ECO:0007669"/>
    <property type="project" value="InterPro"/>
</dbReference>
<dbReference type="PANTHER" id="PTHR28200:SF1">
    <property type="entry name" value="DASH COMPLEX SUBUNIT ASK1"/>
    <property type="match status" value="1"/>
</dbReference>
<evidence type="ECO:0000313" key="19">
    <source>
        <dbReference type="EMBL" id="KAF4305117.1"/>
    </source>
</evidence>
<keyword evidence="11" id="KW-0159">Chromosome partition</keyword>
<feature type="compositionally biased region" description="Polar residues" evidence="17">
    <location>
        <begin position="97"/>
        <end position="110"/>
    </location>
</feature>
<dbReference type="InterPro" id="IPR013964">
    <property type="entry name" value="DASH_Ask1"/>
</dbReference>
<keyword evidence="9" id="KW-0493">Microtubule</keyword>
<evidence type="ECO:0000256" key="2">
    <source>
        <dbReference type="ARBA" id="ARBA00004186"/>
    </source>
</evidence>
<dbReference type="GO" id="GO:0044732">
    <property type="term" value="C:mitotic spindle pole body"/>
    <property type="evidence" value="ECO:0007669"/>
    <property type="project" value="TreeGrafter"/>
</dbReference>
<feature type="region of interest" description="Disordered" evidence="17">
    <location>
        <begin position="407"/>
        <end position="433"/>
    </location>
</feature>
<evidence type="ECO:0000256" key="12">
    <source>
        <dbReference type="ARBA" id="ARBA00022838"/>
    </source>
</evidence>
<evidence type="ECO:0000256" key="3">
    <source>
        <dbReference type="ARBA" id="ARBA00004629"/>
    </source>
</evidence>
<evidence type="ECO:0000256" key="16">
    <source>
        <dbReference type="ARBA" id="ARBA00023328"/>
    </source>
</evidence>
<dbReference type="GO" id="GO:0051301">
    <property type="term" value="P:cell division"/>
    <property type="evidence" value="ECO:0007669"/>
    <property type="project" value="UniProtKB-KW"/>
</dbReference>
<keyword evidence="14" id="KW-0539">Nucleus</keyword>
<evidence type="ECO:0000256" key="11">
    <source>
        <dbReference type="ARBA" id="ARBA00022829"/>
    </source>
</evidence>
<dbReference type="PANTHER" id="PTHR28200">
    <property type="entry name" value="DASH COMPLEX SUBUNIT ASK1"/>
    <property type="match status" value="1"/>
</dbReference>
<accession>A0A8H4IIT5</accession>
<evidence type="ECO:0000256" key="8">
    <source>
        <dbReference type="ARBA" id="ARBA00022618"/>
    </source>
</evidence>
<keyword evidence="6" id="KW-0158">Chromosome</keyword>
<name>A0A8H4IIT5_9PEZI</name>
<organism evidence="18 20">
    <name type="scientific">Botryosphaeria dothidea</name>
    <dbReference type="NCBI Taxonomy" id="55169"/>
    <lineage>
        <taxon>Eukaryota</taxon>
        <taxon>Fungi</taxon>
        <taxon>Dikarya</taxon>
        <taxon>Ascomycota</taxon>
        <taxon>Pezizomycotina</taxon>
        <taxon>Dothideomycetes</taxon>
        <taxon>Dothideomycetes incertae sedis</taxon>
        <taxon>Botryosphaeriales</taxon>
        <taxon>Botryosphaeriaceae</taxon>
        <taxon>Botryosphaeria</taxon>
    </lineage>
</organism>
<feature type="region of interest" description="Disordered" evidence="17">
    <location>
        <begin position="95"/>
        <end position="256"/>
    </location>
</feature>
<evidence type="ECO:0000256" key="1">
    <source>
        <dbReference type="ARBA" id="ARBA00004123"/>
    </source>
</evidence>
<keyword evidence="20" id="KW-1185">Reference proteome</keyword>
<keyword evidence="16" id="KW-0137">Centromere</keyword>
<proteinExistence type="inferred from homology"/>
<evidence type="ECO:0000256" key="9">
    <source>
        <dbReference type="ARBA" id="ARBA00022701"/>
    </source>
</evidence>
<keyword evidence="15" id="KW-0131">Cell cycle</keyword>
<comment type="subcellular location">
    <subcellularLocation>
        <location evidence="3">Chromosome</location>
        <location evidence="3">Centromere</location>
        <location evidence="3">Kinetochore</location>
    </subcellularLocation>
    <subcellularLocation>
        <location evidence="2">Cytoplasm</location>
        <location evidence="2">Cytoskeleton</location>
        <location evidence="2">Spindle</location>
    </subcellularLocation>
    <subcellularLocation>
        <location evidence="1">Nucleus</location>
    </subcellularLocation>
</comment>
<sequence length="433" mass="47101">MSRPSSMMATSSAMAQRNLTLTEELEKLEQSITLTLQEIDHNFSRTHRIVTGSILPVIEQYAKHSEAVWEGSKFWKQFFEASANVSLSGYEELSAPEDTTMQPDDTTHASTAYDDSPSIREDTTLRSTADRTSKFDDDDEGLEDSLLSSPSMAKTPRNPPRSSFADDYPSPYEALKRELQGDKDEGDTTIKDDASSDTSGLPEEGTVIGAPTTPGKVSQSTLPDMSMTPESSPFAPGTADQHTRHTRQASNNDPLLHRMLDKTYRIAATPHTAQKVRPGASTSAATPGTANRTRRRLAFDSSPMSSPEAPAPQLRADIFSPIKTPRTPGVSVYQQRQTPGKSGGGTASKFTGGAGDFITWDSDSEGETEFSPPKTMQFHVPQSRLTQTPAREASKKIVEDLLLTAGGGELTDSNMTEDSPSIVRRNVELDDSF</sequence>
<reference evidence="18 20" key="1">
    <citation type="submission" date="2020-04" db="EMBL/GenBank/DDBJ databases">
        <title>Genome Assembly and Annotation of Botryosphaeria dothidea sdau 11-99, a Latent Pathogen of Apple Fruit Ring Rot in China.</title>
        <authorList>
            <person name="Yu C."/>
            <person name="Diao Y."/>
            <person name="Lu Q."/>
            <person name="Zhao J."/>
            <person name="Cui S."/>
            <person name="Peng C."/>
            <person name="He B."/>
            <person name="Liu H."/>
        </authorList>
    </citation>
    <scope>NUCLEOTIDE SEQUENCE [LARGE SCALE GENOMIC DNA]</scope>
    <source>
        <strain evidence="20">sdau11-99</strain>
        <strain evidence="18">Sdau11-99</strain>
    </source>
</reference>
<evidence type="ECO:0000256" key="17">
    <source>
        <dbReference type="SAM" id="MobiDB-lite"/>
    </source>
</evidence>
<comment type="caution">
    <text evidence="18">The sequence shown here is derived from an EMBL/GenBank/DDBJ whole genome shotgun (WGS) entry which is preliminary data.</text>
</comment>
<evidence type="ECO:0000313" key="18">
    <source>
        <dbReference type="EMBL" id="KAF4301956.1"/>
    </source>
</evidence>
<keyword evidence="12" id="KW-0995">Kinetochore</keyword>
<evidence type="ECO:0000256" key="15">
    <source>
        <dbReference type="ARBA" id="ARBA00023306"/>
    </source>
</evidence>
<evidence type="ECO:0000256" key="5">
    <source>
        <dbReference type="ARBA" id="ARBA00014520"/>
    </source>
</evidence>
<dbReference type="EMBL" id="WWBZ02000040">
    <property type="protein sequence ID" value="KAF4305117.1"/>
    <property type="molecule type" value="Genomic_DNA"/>
</dbReference>
<evidence type="ECO:0000256" key="7">
    <source>
        <dbReference type="ARBA" id="ARBA00022490"/>
    </source>
</evidence>
<dbReference type="Proteomes" id="UP000572817">
    <property type="component" value="Unassembled WGS sequence"/>
</dbReference>
<dbReference type="GO" id="GO:0042729">
    <property type="term" value="C:DASH complex"/>
    <property type="evidence" value="ECO:0007669"/>
    <property type="project" value="InterPro"/>
</dbReference>
<dbReference type="GO" id="GO:0008608">
    <property type="term" value="P:attachment of spindle microtubules to kinetochore"/>
    <property type="evidence" value="ECO:0007669"/>
    <property type="project" value="InterPro"/>
</dbReference>
<evidence type="ECO:0000256" key="4">
    <source>
        <dbReference type="ARBA" id="ARBA00010731"/>
    </source>
</evidence>
<dbReference type="AlphaFoldDB" id="A0A8H4IIT5"/>
<feature type="compositionally biased region" description="Low complexity" evidence="17">
    <location>
        <begin position="301"/>
        <end position="312"/>
    </location>
</feature>
<evidence type="ECO:0000256" key="10">
    <source>
        <dbReference type="ARBA" id="ARBA00022776"/>
    </source>
</evidence>
<feature type="region of interest" description="Disordered" evidence="17">
    <location>
        <begin position="269"/>
        <end position="393"/>
    </location>
</feature>
<dbReference type="OrthoDB" id="5573898at2759"/>
<evidence type="ECO:0000313" key="20">
    <source>
        <dbReference type="Proteomes" id="UP000572817"/>
    </source>
</evidence>
<feature type="compositionally biased region" description="Polar residues" evidence="17">
    <location>
        <begin position="215"/>
        <end position="231"/>
    </location>
</feature>
<dbReference type="GO" id="GO:0005874">
    <property type="term" value="C:microtubule"/>
    <property type="evidence" value="ECO:0007669"/>
    <property type="project" value="UniProtKB-KW"/>
</dbReference>
<keyword evidence="10" id="KW-0498">Mitosis</keyword>
<keyword evidence="7" id="KW-0963">Cytoplasm</keyword>
<evidence type="ECO:0000256" key="13">
    <source>
        <dbReference type="ARBA" id="ARBA00023212"/>
    </source>
</evidence>
<evidence type="ECO:0000256" key="6">
    <source>
        <dbReference type="ARBA" id="ARBA00022454"/>
    </source>
</evidence>
<feature type="compositionally biased region" description="Basic and acidic residues" evidence="17">
    <location>
        <begin position="174"/>
        <end position="194"/>
    </location>
</feature>